<dbReference type="Proteomes" id="UP000177960">
    <property type="component" value="Unassembled WGS sequence"/>
</dbReference>
<name>A0A1G1ZHI7_9BACT</name>
<dbReference type="AlphaFoldDB" id="A0A1G1ZHI7"/>
<feature type="transmembrane region" description="Helical" evidence="1">
    <location>
        <begin position="25"/>
        <end position="55"/>
    </location>
</feature>
<protein>
    <recommendedName>
        <fullName evidence="4">DUF5673 domain-containing protein</fullName>
    </recommendedName>
</protein>
<comment type="caution">
    <text evidence="2">The sequence shown here is derived from an EMBL/GenBank/DDBJ whole genome shotgun (WGS) entry which is preliminary data.</text>
</comment>
<evidence type="ECO:0000313" key="3">
    <source>
        <dbReference type="Proteomes" id="UP000177960"/>
    </source>
</evidence>
<sequence length="161" mass="18786">MKEAESTEIIWEAPEFEYRHKSVDWYWASIIAAALIFLLAIFMGNILFAIFVVMAETMLIFWAKQYPENIRFKLDRKGLHLGTMKFYEYEDFEGFHIIERAGEDGDAGKLIFKTKSKLHPYIKILFAGENASKIKNFLKQYLGEVEYEESLTDGISKMIGF</sequence>
<evidence type="ECO:0000256" key="1">
    <source>
        <dbReference type="SAM" id="Phobius"/>
    </source>
</evidence>
<dbReference type="STRING" id="1798404.A3B92_04150"/>
<keyword evidence="1" id="KW-1133">Transmembrane helix</keyword>
<accession>A0A1G1ZHI7</accession>
<dbReference type="EMBL" id="MHJG01000011">
    <property type="protein sequence ID" value="OGY63995.1"/>
    <property type="molecule type" value="Genomic_DNA"/>
</dbReference>
<evidence type="ECO:0000313" key="2">
    <source>
        <dbReference type="EMBL" id="OGY63995.1"/>
    </source>
</evidence>
<evidence type="ECO:0008006" key="4">
    <source>
        <dbReference type="Google" id="ProtNLM"/>
    </source>
</evidence>
<organism evidence="2 3">
    <name type="scientific">Candidatus Harrisonbacteria bacterium RIFCSPHIGHO2_02_FULL_42_16</name>
    <dbReference type="NCBI Taxonomy" id="1798404"/>
    <lineage>
        <taxon>Bacteria</taxon>
        <taxon>Candidatus Harrisoniibacteriota</taxon>
    </lineage>
</organism>
<reference evidence="2 3" key="1">
    <citation type="journal article" date="2016" name="Nat. Commun.">
        <title>Thousands of microbial genomes shed light on interconnected biogeochemical processes in an aquifer system.</title>
        <authorList>
            <person name="Anantharaman K."/>
            <person name="Brown C.T."/>
            <person name="Hug L.A."/>
            <person name="Sharon I."/>
            <person name="Castelle C.J."/>
            <person name="Probst A.J."/>
            <person name="Thomas B.C."/>
            <person name="Singh A."/>
            <person name="Wilkins M.J."/>
            <person name="Karaoz U."/>
            <person name="Brodie E.L."/>
            <person name="Williams K.H."/>
            <person name="Hubbard S.S."/>
            <person name="Banfield J.F."/>
        </authorList>
    </citation>
    <scope>NUCLEOTIDE SEQUENCE [LARGE SCALE GENOMIC DNA]</scope>
</reference>
<proteinExistence type="predicted"/>
<keyword evidence="1" id="KW-0812">Transmembrane</keyword>
<gene>
    <name evidence="2" type="ORF">A3B92_04150</name>
</gene>
<keyword evidence="1" id="KW-0472">Membrane</keyword>